<sequence length="352" mass="38279">MTANNEIVLVTGINGYIGAHVALSLLQAGYQVRGAVRSAAKGERLRQQPHFKGYADQLTFVEVTDISKPGAYDDAVKGVAVIVHLASPIFMGGDYESVVAPAKNGTLSLLNSILDHSSPTHFRQLVYFSSIAALVRRDVAGNHMFTEKDWNPSTEEGLRDMEPGELGKISYFASKAIAERAVWDFLGNHQTTWTTCILNPAVVYGPIIHPVPSPEELNMTTKPVWDLLTGNVKQVPEALAAGAYVDVRDIASIVTYAVEHPSEVAGGRFPLVAGSGPPQAIADILRDVLPERHHLIPEGQKGKGYKPGTWGFGSDTVSFSSKLIENVTKIDWIPFDRSIKDTVKSFQDVFDV</sequence>
<organism evidence="4 5">
    <name type="scientific">Talaromyces atroroseus</name>
    <dbReference type="NCBI Taxonomy" id="1441469"/>
    <lineage>
        <taxon>Eukaryota</taxon>
        <taxon>Fungi</taxon>
        <taxon>Dikarya</taxon>
        <taxon>Ascomycota</taxon>
        <taxon>Pezizomycotina</taxon>
        <taxon>Eurotiomycetes</taxon>
        <taxon>Eurotiomycetidae</taxon>
        <taxon>Eurotiales</taxon>
        <taxon>Trichocomaceae</taxon>
        <taxon>Talaromyces</taxon>
        <taxon>Talaromyces sect. Trachyspermi</taxon>
    </lineage>
</organism>
<accession>A0A225B638</accession>
<dbReference type="AlphaFoldDB" id="A0A225B638"/>
<feature type="domain" description="NAD-dependent epimerase/dehydratase" evidence="3">
    <location>
        <begin position="8"/>
        <end position="265"/>
    </location>
</feature>
<evidence type="ECO:0000313" key="5">
    <source>
        <dbReference type="Proteomes" id="UP000214365"/>
    </source>
</evidence>
<evidence type="ECO:0000313" key="4">
    <source>
        <dbReference type="EMBL" id="OKL62335.1"/>
    </source>
</evidence>
<dbReference type="OrthoDB" id="2735536at2759"/>
<keyword evidence="1" id="KW-0560">Oxidoreductase</keyword>
<dbReference type="GO" id="GO:0016616">
    <property type="term" value="F:oxidoreductase activity, acting on the CH-OH group of donors, NAD or NADP as acceptor"/>
    <property type="evidence" value="ECO:0007669"/>
    <property type="project" value="TreeGrafter"/>
</dbReference>
<protein>
    <recommendedName>
        <fullName evidence="3">NAD-dependent epimerase/dehydratase domain-containing protein</fullName>
    </recommendedName>
</protein>
<comment type="caution">
    <text evidence="4">The sequence shown here is derived from an EMBL/GenBank/DDBJ whole genome shotgun (WGS) entry which is preliminary data.</text>
</comment>
<dbReference type="PANTHER" id="PTHR10366:SF564">
    <property type="entry name" value="STEROL-4-ALPHA-CARBOXYLATE 3-DEHYDROGENASE, DECARBOXYLATING"/>
    <property type="match status" value="1"/>
</dbReference>
<dbReference type="InterPro" id="IPR036291">
    <property type="entry name" value="NAD(P)-bd_dom_sf"/>
</dbReference>
<evidence type="ECO:0000256" key="2">
    <source>
        <dbReference type="ARBA" id="ARBA00023445"/>
    </source>
</evidence>
<keyword evidence="5" id="KW-1185">Reference proteome</keyword>
<comment type="similarity">
    <text evidence="2">Belongs to the NAD(P)-dependent epimerase/dehydratase family. Dihydroflavonol-4-reductase subfamily.</text>
</comment>
<evidence type="ECO:0000259" key="3">
    <source>
        <dbReference type="Pfam" id="PF01370"/>
    </source>
</evidence>
<dbReference type="InterPro" id="IPR050425">
    <property type="entry name" value="NAD(P)_dehydrat-like"/>
</dbReference>
<dbReference type="STRING" id="1441469.A0A225B638"/>
<dbReference type="Pfam" id="PF01370">
    <property type="entry name" value="Epimerase"/>
    <property type="match status" value="1"/>
</dbReference>
<dbReference type="SUPFAM" id="SSF51735">
    <property type="entry name" value="NAD(P)-binding Rossmann-fold domains"/>
    <property type="match status" value="1"/>
</dbReference>
<reference evidence="4 5" key="1">
    <citation type="submission" date="2015-06" db="EMBL/GenBank/DDBJ databases">
        <title>Talaromyces atroroseus IBT 11181 draft genome.</title>
        <authorList>
            <person name="Rasmussen K.B."/>
            <person name="Rasmussen S."/>
            <person name="Petersen B."/>
            <person name="Sicheritz-Ponten T."/>
            <person name="Mortensen U.H."/>
            <person name="Thrane U."/>
        </authorList>
    </citation>
    <scope>NUCLEOTIDE SEQUENCE [LARGE SCALE GENOMIC DNA]</scope>
    <source>
        <strain evidence="4 5">IBT 11181</strain>
    </source>
</reference>
<name>A0A225B638_TALAT</name>
<dbReference type="PANTHER" id="PTHR10366">
    <property type="entry name" value="NAD DEPENDENT EPIMERASE/DEHYDRATASE"/>
    <property type="match status" value="1"/>
</dbReference>
<dbReference type="InterPro" id="IPR001509">
    <property type="entry name" value="Epimerase_deHydtase"/>
</dbReference>
<dbReference type="EMBL" id="LFMY01000003">
    <property type="protein sequence ID" value="OKL62335.1"/>
    <property type="molecule type" value="Genomic_DNA"/>
</dbReference>
<proteinExistence type="inferred from homology"/>
<gene>
    <name evidence="4" type="ORF">UA08_02287</name>
</gene>
<dbReference type="Proteomes" id="UP000214365">
    <property type="component" value="Unassembled WGS sequence"/>
</dbReference>
<dbReference type="Gene3D" id="3.40.50.720">
    <property type="entry name" value="NAD(P)-binding Rossmann-like Domain"/>
    <property type="match status" value="1"/>
</dbReference>
<dbReference type="RefSeq" id="XP_020122456.1">
    <property type="nucleotide sequence ID" value="XM_020264312.1"/>
</dbReference>
<evidence type="ECO:0000256" key="1">
    <source>
        <dbReference type="ARBA" id="ARBA00023002"/>
    </source>
</evidence>
<dbReference type="GeneID" id="31002042"/>